<dbReference type="EMBL" id="MN740673">
    <property type="protein sequence ID" value="QHU07107.1"/>
    <property type="molecule type" value="Genomic_DNA"/>
</dbReference>
<accession>A0A6C0JRP8</accession>
<protein>
    <recommendedName>
        <fullName evidence="1">DUF4326 domain-containing protein</fullName>
    </recommendedName>
</protein>
<evidence type="ECO:0000259" key="1">
    <source>
        <dbReference type="Pfam" id="PF14216"/>
    </source>
</evidence>
<dbReference type="InterPro" id="IPR025475">
    <property type="entry name" value="DUF4326"/>
</dbReference>
<proteinExistence type="predicted"/>
<organism evidence="2">
    <name type="scientific">viral metagenome</name>
    <dbReference type="NCBI Taxonomy" id="1070528"/>
    <lineage>
        <taxon>unclassified sequences</taxon>
        <taxon>metagenomes</taxon>
        <taxon>organismal metagenomes</taxon>
    </lineage>
</organism>
<dbReference type="Pfam" id="PF14216">
    <property type="entry name" value="DUF4326"/>
    <property type="match status" value="1"/>
</dbReference>
<reference evidence="2" key="1">
    <citation type="journal article" date="2020" name="Nature">
        <title>Giant virus diversity and host interactions through global metagenomics.</title>
        <authorList>
            <person name="Schulz F."/>
            <person name="Roux S."/>
            <person name="Paez-Espino D."/>
            <person name="Jungbluth S."/>
            <person name="Walsh D.A."/>
            <person name="Denef V.J."/>
            <person name="McMahon K.D."/>
            <person name="Konstantinidis K.T."/>
            <person name="Eloe-Fadrosh E.A."/>
            <person name="Kyrpides N.C."/>
            <person name="Woyke T."/>
        </authorList>
    </citation>
    <scope>NUCLEOTIDE SEQUENCE</scope>
    <source>
        <strain evidence="2">GVMAG-S-1038524-41</strain>
    </source>
</reference>
<feature type="domain" description="DUF4326" evidence="1">
    <location>
        <begin position="22"/>
        <end position="111"/>
    </location>
</feature>
<name>A0A6C0JRP8_9ZZZZ</name>
<sequence>MTSKQCVKVAQLRKKGYTDFESWLKTDDNVYVGRSGRIWIHGDNKRIFNYKGSKWSNPFKVTKESSLEESLTQYIDYIVESGLIHDIHELKGKTLGCWCVSSDCHANILAEIADGEFLKNLVNLLD</sequence>
<evidence type="ECO:0000313" key="2">
    <source>
        <dbReference type="EMBL" id="QHU07107.1"/>
    </source>
</evidence>
<dbReference type="AlphaFoldDB" id="A0A6C0JRP8"/>